<keyword evidence="1" id="KW-0472">Membrane</keyword>
<keyword evidence="1" id="KW-1133">Transmembrane helix</keyword>
<feature type="transmembrane region" description="Helical" evidence="1">
    <location>
        <begin position="139"/>
        <end position="158"/>
    </location>
</feature>
<organism evidence="2 3">
    <name type="scientific">Calothrix parietina FACHB-288</name>
    <dbReference type="NCBI Taxonomy" id="2692896"/>
    <lineage>
        <taxon>Bacteria</taxon>
        <taxon>Bacillati</taxon>
        <taxon>Cyanobacteriota</taxon>
        <taxon>Cyanophyceae</taxon>
        <taxon>Nostocales</taxon>
        <taxon>Calotrichaceae</taxon>
        <taxon>Calothrix</taxon>
    </lineage>
</organism>
<reference evidence="2 3" key="1">
    <citation type="journal article" date="2020" name="ISME J.">
        <title>Comparative genomics reveals insights into cyanobacterial evolution and habitat adaptation.</title>
        <authorList>
            <person name="Chen M.Y."/>
            <person name="Teng W.K."/>
            <person name="Zhao L."/>
            <person name="Hu C.X."/>
            <person name="Zhou Y.K."/>
            <person name="Han B.P."/>
            <person name="Song L.R."/>
            <person name="Shu W.S."/>
        </authorList>
    </citation>
    <scope>NUCLEOTIDE SEQUENCE [LARGE SCALE GENOMIC DNA]</scope>
    <source>
        <strain evidence="2 3">FACHB-288</strain>
    </source>
</reference>
<keyword evidence="3" id="KW-1185">Reference proteome</keyword>
<proteinExistence type="predicted"/>
<accession>A0ABR8A8G1</accession>
<gene>
    <name evidence="2" type="ORF">H6G24_11635</name>
</gene>
<keyword evidence="1" id="KW-0812">Transmembrane</keyword>
<name>A0ABR8A8G1_9CYAN</name>
<evidence type="ECO:0000313" key="3">
    <source>
        <dbReference type="Proteomes" id="UP000658514"/>
    </source>
</evidence>
<evidence type="ECO:0000313" key="2">
    <source>
        <dbReference type="EMBL" id="MBD2196143.1"/>
    </source>
</evidence>
<comment type="caution">
    <text evidence="2">The sequence shown here is derived from an EMBL/GenBank/DDBJ whole genome shotgun (WGS) entry which is preliminary data.</text>
</comment>
<feature type="transmembrane region" description="Helical" evidence="1">
    <location>
        <begin position="170"/>
        <end position="189"/>
    </location>
</feature>
<dbReference type="Proteomes" id="UP000658514">
    <property type="component" value="Unassembled WGS sequence"/>
</dbReference>
<sequence>MNTPSHAILNLVVFSQNIRNQASHAIFIGAILPDVPIFLFYFLMKFVYRLPSQQIWSEVYYQPFWQNIISTFHSIPLALIGVIIAHFLNWQVVEMGFISMVLHSILDLPVHHDDAHRHFFPLSDYRFISPISYWDRRHYGGIVAFVEICLVLIASIYLFPNMRSHFSKGLLLAVNLFYWGAYFQFYLGIHK</sequence>
<dbReference type="RefSeq" id="WP_190541046.1">
    <property type="nucleotide sequence ID" value="NZ_CAWPNO010000046.1"/>
</dbReference>
<protein>
    <submittedName>
        <fullName evidence="2">Uncharacterized protein</fullName>
    </submittedName>
</protein>
<feature type="transmembrane region" description="Helical" evidence="1">
    <location>
        <begin position="64"/>
        <end position="88"/>
    </location>
</feature>
<dbReference type="EMBL" id="JACJQH010000015">
    <property type="protein sequence ID" value="MBD2196143.1"/>
    <property type="molecule type" value="Genomic_DNA"/>
</dbReference>
<feature type="transmembrane region" description="Helical" evidence="1">
    <location>
        <begin position="25"/>
        <end position="44"/>
    </location>
</feature>
<evidence type="ECO:0000256" key="1">
    <source>
        <dbReference type="SAM" id="Phobius"/>
    </source>
</evidence>